<organism evidence="3 4">
    <name type="scientific">Puia dinghuensis</name>
    <dbReference type="NCBI Taxonomy" id="1792502"/>
    <lineage>
        <taxon>Bacteria</taxon>
        <taxon>Pseudomonadati</taxon>
        <taxon>Bacteroidota</taxon>
        <taxon>Chitinophagia</taxon>
        <taxon>Chitinophagales</taxon>
        <taxon>Chitinophagaceae</taxon>
        <taxon>Puia</taxon>
    </lineage>
</organism>
<evidence type="ECO:0000256" key="1">
    <source>
        <dbReference type="SAM" id="MobiDB-lite"/>
    </source>
</evidence>
<reference evidence="3" key="2">
    <citation type="submission" date="2020-09" db="EMBL/GenBank/DDBJ databases">
        <authorList>
            <person name="Sun Q."/>
            <person name="Zhou Y."/>
        </authorList>
    </citation>
    <scope>NUCLEOTIDE SEQUENCE</scope>
    <source>
        <strain evidence="3">CGMCC 1.15448</strain>
    </source>
</reference>
<proteinExistence type="predicted"/>
<name>A0A8J2XPK5_9BACT</name>
<accession>A0A8J2XPK5</accession>
<evidence type="ECO:0000313" key="4">
    <source>
        <dbReference type="Proteomes" id="UP000607559"/>
    </source>
</evidence>
<dbReference type="EMBL" id="BMJC01000001">
    <property type="protein sequence ID" value="GGA81640.1"/>
    <property type="molecule type" value="Genomic_DNA"/>
</dbReference>
<keyword evidence="2" id="KW-0472">Membrane</keyword>
<protein>
    <submittedName>
        <fullName evidence="3">Uncharacterized protein</fullName>
    </submittedName>
</protein>
<feature type="region of interest" description="Disordered" evidence="1">
    <location>
        <begin position="215"/>
        <end position="269"/>
    </location>
</feature>
<keyword evidence="2" id="KW-0812">Transmembrane</keyword>
<keyword evidence="4" id="KW-1185">Reference proteome</keyword>
<comment type="caution">
    <text evidence="3">The sequence shown here is derived from an EMBL/GenBank/DDBJ whole genome shotgun (WGS) entry which is preliminary data.</text>
</comment>
<sequence>MVAEEYAQIYKSFYMAIKTSGQRPFPAVAIVLILLLACLFLGQRLIAPLLPGISGLAKVNPSLTILDIPVRVPFTVDLILVPGLFIILYTVMILVYPSRRGMPSLREVAQRQGAVFAGAFIFLICVTVGGLITYLVHDHLPQSIRNGISSLAINADISLPYTKYKTVHLQGNIPTLLCFIIGTAIFIAKISRTPQMFQTPQLTREQRMTPYARMMQERREQQRQGREQQRQKQEIQKAEKAARPKRVPAASGKRINKPSALTRLPGRCSNEPLLTLQPEAVNYRPM</sequence>
<feature type="transmembrane region" description="Helical" evidence="2">
    <location>
        <begin position="25"/>
        <end position="46"/>
    </location>
</feature>
<reference evidence="3" key="1">
    <citation type="journal article" date="2014" name="Int. J. Syst. Evol. Microbiol.">
        <title>Complete genome sequence of Corynebacterium casei LMG S-19264T (=DSM 44701T), isolated from a smear-ripened cheese.</title>
        <authorList>
            <consortium name="US DOE Joint Genome Institute (JGI-PGF)"/>
            <person name="Walter F."/>
            <person name="Albersmeier A."/>
            <person name="Kalinowski J."/>
            <person name="Ruckert C."/>
        </authorList>
    </citation>
    <scope>NUCLEOTIDE SEQUENCE</scope>
    <source>
        <strain evidence="3">CGMCC 1.15448</strain>
    </source>
</reference>
<feature type="transmembrane region" description="Helical" evidence="2">
    <location>
        <begin position="169"/>
        <end position="188"/>
    </location>
</feature>
<gene>
    <name evidence="3" type="ORF">GCM10011511_00720</name>
</gene>
<evidence type="ECO:0000313" key="3">
    <source>
        <dbReference type="EMBL" id="GGA81640.1"/>
    </source>
</evidence>
<feature type="transmembrane region" description="Helical" evidence="2">
    <location>
        <begin position="78"/>
        <end position="96"/>
    </location>
</feature>
<feature type="compositionally biased region" description="Basic and acidic residues" evidence="1">
    <location>
        <begin position="215"/>
        <end position="242"/>
    </location>
</feature>
<dbReference type="Proteomes" id="UP000607559">
    <property type="component" value="Unassembled WGS sequence"/>
</dbReference>
<keyword evidence="2" id="KW-1133">Transmembrane helix</keyword>
<evidence type="ECO:0000256" key="2">
    <source>
        <dbReference type="SAM" id="Phobius"/>
    </source>
</evidence>
<dbReference type="AlphaFoldDB" id="A0A8J2XPK5"/>
<feature type="transmembrane region" description="Helical" evidence="2">
    <location>
        <begin position="116"/>
        <end position="136"/>
    </location>
</feature>